<sequence>MGFPVKWVIIAGVTSIVLWVIKCMVTSRKRSASLKQLQQKPNTLEAAQPTSPPNNITASVRPPVTETQVSSGLYSTENRFQYFTPNTSVQQHPSFGAHLTMARIPMPAIPSRAPVVSHLAEDRSRTPIAPIPTSFGSHLSEEPIAMPVPTVPPPSAYRFTEDRLPASAAPPPSYYSESIQDDQESRLPPYTSRANSTL</sequence>
<feature type="transmembrane region" description="Helical" evidence="2">
    <location>
        <begin position="6"/>
        <end position="25"/>
    </location>
</feature>
<reference evidence="3 4" key="1">
    <citation type="submission" date="2014-06" db="EMBL/GenBank/DDBJ databases">
        <title>Evolutionary Origins and Diversification of the Mycorrhizal Mutualists.</title>
        <authorList>
            <consortium name="DOE Joint Genome Institute"/>
            <consortium name="Mycorrhizal Genomics Consortium"/>
            <person name="Kohler A."/>
            <person name="Kuo A."/>
            <person name="Nagy L.G."/>
            <person name="Floudas D."/>
            <person name="Copeland A."/>
            <person name="Barry K.W."/>
            <person name="Cichocki N."/>
            <person name="Veneault-Fourrey C."/>
            <person name="LaButti K."/>
            <person name="Lindquist E.A."/>
            <person name="Lipzen A."/>
            <person name="Lundell T."/>
            <person name="Morin E."/>
            <person name="Murat C."/>
            <person name="Riley R."/>
            <person name="Ohm R."/>
            <person name="Sun H."/>
            <person name="Tunlid A."/>
            <person name="Henrissat B."/>
            <person name="Grigoriev I.V."/>
            <person name="Hibbett D.S."/>
            <person name="Martin F."/>
        </authorList>
    </citation>
    <scope>NUCLEOTIDE SEQUENCE [LARGE SCALE GENOMIC DNA]</scope>
    <source>
        <strain evidence="3 4">SS14</strain>
    </source>
</reference>
<gene>
    <name evidence="3" type="ORF">M422DRAFT_37654</name>
</gene>
<name>A0A0C9U0Y7_SPHS4</name>
<dbReference type="Proteomes" id="UP000054279">
    <property type="component" value="Unassembled WGS sequence"/>
</dbReference>
<evidence type="ECO:0000256" key="1">
    <source>
        <dbReference type="SAM" id="MobiDB-lite"/>
    </source>
</evidence>
<organism evidence="3 4">
    <name type="scientific">Sphaerobolus stellatus (strain SS14)</name>
    <dbReference type="NCBI Taxonomy" id="990650"/>
    <lineage>
        <taxon>Eukaryota</taxon>
        <taxon>Fungi</taxon>
        <taxon>Dikarya</taxon>
        <taxon>Basidiomycota</taxon>
        <taxon>Agaricomycotina</taxon>
        <taxon>Agaricomycetes</taxon>
        <taxon>Phallomycetidae</taxon>
        <taxon>Geastrales</taxon>
        <taxon>Sphaerobolaceae</taxon>
        <taxon>Sphaerobolus</taxon>
    </lineage>
</organism>
<evidence type="ECO:0000313" key="3">
    <source>
        <dbReference type="EMBL" id="KIJ27669.1"/>
    </source>
</evidence>
<dbReference type="EMBL" id="KN837328">
    <property type="protein sequence ID" value="KIJ27669.1"/>
    <property type="molecule type" value="Genomic_DNA"/>
</dbReference>
<feature type="region of interest" description="Disordered" evidence="1">
    <location>
        <begin position="36"/>
        <end position="60"/>
    </location>
</feature>
<protein>
    <submittedName>
        <fullName evidence="3">Uncharacterized protein</fullName>
    </submittedName>
</protein>
<keyword evidence="2" id="KW-0472">Membrane</keyword>
<evidence type="ECO:0000256" key="2">
    <source>
        <dbReference type="SAM" id="Phobius"/>
    </source>
</evidence>
<dbReference type="HOGENOM" id="CLU_1378916_0_0_1"/>
<evidence type="ECO:0000313" key="4">
    <source>
        <dbReference type="Proteomes" id="UP000054279"/>
    </source>
</evidence>
<keyword evidence="2" id="KW-1133">Transmembrane helix</keyword>
<keyword evidence="4" id="KW-1185">Reference proteome</keyword>
<proteinExistence type="predicted"/>
<accession>A0A0C9U0Y7</accession>
<feature type="region of interest" description="Disordered" evidence="1">
    <location>
        <begin position="156"/>
        <end position="198"/>
    </location>
</feature>
<keyword evidence="2" id="KW-0812">Transmembrane</keyword>
<dbReference type="AlphaFoldDB" id="A0A0C9U0Y7"/>